<comment type="caution">
    <text evidence="2">The sequence shown here is derived from an EMBL/GenBank/DDBJ whole genome shotgun (WGS) entry which is preliminary data.</text>
</comment>
<keyword evidence="3" id="KW-1185">Reference proteome</keyword>
<dbReference type="OrthoDB" id="4927890at2759"/>
<dbReference type="GO" id="GO:0017148">
    <property type="term" value="P:negative regulation of translation"/>
    <property type="evidence" value="ECO:0007669"/>
    <property type="project" value="InterPro"/>
</dbReference>
<dbReference type="PANTHER" id="PTHR33453">
    <property type="match status" value="1"/>
</dbReference>
<dbReference type="Gene3D" id="3.40.420.10">
    <property type="entry name" value="Ricin (A subunit), domain 1"/>
    <property type="match status" value="1"/>
</dbReference>
<dbReference type="GO" id="GO:0030598">
    <property type="term" value="F:rRNA N-glycosylase activity"/>
    <property type="evidence" value="ECO:0007669"/>
    <property type="project" value="InterPro"/>
</dbReference>
<accession>A0A8H5I0I4</accession>
<name>A0A8H5I0I4_9AGAR</name>
<dbReference type="Proteomes" id="UP000518752">
    <property type="component" value="Unassembled WGS sequence"/>
</dbReference>
<dbReference type="Pfam" id="PF00161">
    <property type="entry name" value="RIP"/>
    <property type="match status" value="1"/>
</dbReference>
<feature type="domain" description="DUF6598" evidence="1">
    <location>
        <begin position="328"/>
        <end position="567"/>
    </location>
</feature>
<dbReference type="InterPro" id="IPR001574">
    <property type="entry name" value="Ribosome_inactivat_prot"/>
</dbReference>
<dbReference type="EMBL" id="JAACJN010000004">
    <property type="protein sequence ID" value="KAF5392830.1"/>
    <property type="molecule type" value="Genomic_DNA"/>
</dbReference>
<dbReference type="Pfam" id="PF20241">
    <property type="entry name" value="DUF6598"/>
    <property type="match status" value="1"/>
</dbReference>
<dbReference type="InterPro" id="IPR046533">
    <property type="entry name" value="DUF6598"/>
</dbReference>
<evidence type="ECO:0000313" key="3">
    <source>
        <dbReference type="Proteomes" id="UP000518752"/>
    </source>
</evidence>
<evidence type="ECO:0000313" key="2">
    <source>
        <dbReference type="EMBL" id="KAF5392830.1"/>
    </source>
</evidence>
<evidence type="ECO:0000259" key="1">
    <source>
        <dbReference type="Pfam" id="PF20241"/>
    </source>
</evidence>
<reference evidence="2 3" key="1">
    <citation type="journal article" date="2020" name="ISME J.">
        <title>Uncovering the hidden diversity of litter-decomposition mechanisms in mushroom-forming fungi.</title>
        <authorList>
            <person name="Floudas D."/>
            <person name="Bentzer J."/>
            <person name="Ahren D."/>
            <person name="Johansson T."/>
            <person name="Persson P."/>
            <person name="Tunlid A."/>
        </authorList>
    </citation>
    <scope>NUCLEOTIDE SEQUENCE [LARGE SCALE GENOMIC DNA]</scope>
    <source>
        <strain evidence="2 3">CBS 406.79</strain>
    </source>
</reference>
<dbReference type="PRINTS" id="PR00396">
    <property type="entry name" value="SHIGARICIN"/>
</dbReference>
<protein>
    <recommendedName>
        <fullName evidence="1">DUF6598 domain-containing protein</fullName>
    </recommendedName>
</protein>
<organism evidence="2 3">
    <name type="scientific">Collybiopsis confluens</name>
    <dbReference type="NCBI Taxonomy" id="2823264"/>
    <lineage>
        <taxon>Eukaryota</taxon>
        <taxon>Fungi</taxon>
        <taxon>Dikarya</taxon>
        <taxon>Basidiomycota</taxon>
        <taxon>Agaricomycotina</taxon>
        <taxon>Agaricomycetes</taxon>
        <taxon>Agaricomycetidae</taxon>
        <taxon>Agaricales</taxon>
        <taxon>Marasmiineae</taxon>
        <taxon>Omphalotaceae</taxon>
        <taxon>Collybiopsis</taxon>
    </lineage>
</organism>
<dbReference type="PANTHER" id="PTHR33453:SF38">
    <property type="entry name" value="DUF6598 DOMAIN-CONTAINING PROTEIN"/>
    <property type="match status" value="1"/>
</dbReference>
<sequence length="575" mass="62368">MKITQHPFDMSGFGAGIKAGYKGETYSILLLLSSTGVSISHASPPTNETNYLGHGHRIDYLLMVLPTEFNFDKGAREYFKFIQQIRDNLPATTSVHSVPILSPARTPLRTFDLKLTSGGSTVHVRLQTHNLYVIGFSRDGIEWFEVDHPGSNGALIDGSTSLHFLGSYDSLSGAGNRRLEEVPLSGVAITTAIGSLAHQNTPTQGVARAIMSMAVIISEAVRFVPVSTRIRDSWLVESTVGASTIDNYGDLSGLIRCWGRASNAVQRPQQTGQRFELTNRPLPTMTNIETTLAVLGVMLWALGNGSGAGLARSERSVTAVATIKGQPLLEIFYLRIDKIEGDDPCDLYGTVKVNDSANTETIWEHDKHHTISTKSGTNIVFEGPSRPLYAADAFSIDVDLWDWDPLSDDGIAKGTITFNPFDYFTKYDVANSIPLSADSGSATVNYVALSNALYAMITVILIKGGGENDPEVYGDITAYNGHGTSALFHKTESENFNVNVGTAIPLSRKVVAVPVNGKLQVSALLWDHDPLSDDKIADGAVEFEPLYNKSSPAQRIQGDSDGEIEVRVSWMILPN</sequence>
<dbReference type="InterPro" id="IPR036041">
    <property type="entry name" value="Ribosome-inact_prot_sf"/>
</dbReference>
<dbReference type="SUPFAM" id="SSF56371">
    <property type="entry name" value="Ribosome inactivating proteins (RIP)"/>
    <property type="match status" value="1"/>
</dbReference>
<gene>
    <name evidence="2" type="ORF">D9757_000997</name>
</gene>
<proteinExistence type="predicted"/>
<dbReference type="InterPro" id="IPR016138">
    <property type="entry name" value="Ribosome_inactivat_prot_sub1"/>
</dbReference>
<dbReference type="AlphaFoldDB" id="A0A8H5I0I4"/>
<dbReference type="InterPro" id="IPR017989">
    <property type="entry name" value="Ribosome_inactivat_1/2"/>
</dbReference>